<feature type="signal peptide" evidence="1">
    <location>
        <begin position="1"/>
        <end position="28"/>
    </location>
</feature>
<evidence type="ECO:0000256" key="1">
    <source>
        <dbReference type="SAM" id="SignalP"/>
    </source>
</evidence>
<dbReference type="OMA" id="ADHIRQP"/>
<dbReference type="GO" id="GO:0016197">
    <property type="term" value="P:endosomal transport"/>
    <property type="evidence" value="ECO:0007669"/>
    <property type="project" value="TreeGrafter"/>
</dbReference>
<dbReference type="InterPro" id="IPR006342">
    <property type="entry name" value="FkbM_mtfrase"/>
</dbReference>
<dbReference type="AlphaFoldDB" id="A0A553NSB2"/>
<proteinExistence type="predicted"/>
<name>A0A553NSB2_TIGCA</name>
<dbReference type="STRING" id="6832.A0A553NSB2"/>
<dbReference type="GO" id="GO:0005794">
    <property type="term" value="C:Golgi apparatus"/>
    <property type="evidence" value="ECO:0007669"/>
    <property type="project" value="TreeGrafter"/>
</dbReference>
<comment type="caution">
    <text evidence="3">The sequence shown here is derived from an EMBL/GenBank/DDBJ whole genome shotgun (WGS) entry which is preliminary data.</text>
</comment>
<dbReference type="PANTHER" id="PTHR34009">
    <property type="entry name" value="PROTEIN STAR"/>
    <property type="match status" value="1"/>
</dbReference>
<gene>
    <name evidence="3" type="ORF">TCAL_09352</name>
</gene>
<feature type="domain" description="Methyltransferase FkbM" evidence="2">
    <location>
        <begin position="134"/>
        <end position="301"/>
    </location>
</feature>
<dbReference type="InterPro" id="IPR053202">
    <property type="entry name" value="EGF_Rcpt_Signaling_Reg"/>
</dbReference>
<protein>
    <recommendedName>
        <fullName evidence="2">Methyltransferase FkbM domain-containing protein</fullName>
    </recommendedName>
</protein>
<dbReference type="Pfam" id="PF05050">
    <property type="entry name" value="Methyltransf_21"/>
    <property type="match status" value="1"/>
</dbReference>
<feature type="chain" id="PRO_5022132364" description="Methyltransferase FkbM domain-containing protein" evidence="1">
    <location>
        <begin position="29"/>
        <end position="360"/>
    </location>
</feature>
<dbReference type="GO" id="GO:0005886">
    <property type="term" value="C:plasma membrane"/>
    <property type="evidence" value="ECO:0007669"/>
    <property type="project" value="TreeGrafter"/>
</dbReference>
<evidence type="ECO:0000259" key="2">
    <source>
        <dbReference type="Pfam" id="PF05050"/>
    </source>
</evidence>
<accession>A0A553NSB2</accession>
<keyword evidence="4" id="KW-1185">Reference proteome</keyword>
<reference evidence="3 4" key="1">
    <citation type="journal article" date="2018" name="Nat. Ecol. Evol.">
        <title>Genomic signatures of mitonuclear coevolution across populations of Tigriopus californicus.</title>
        <authorList>
            <person name="Barreto F.S."/>
            <person name="Watson E.T."/>
            <person name="Lima T.G."/>
            <person name="Willett C.S."/>
            <person name="Edmands S."/>
            <person name="Li W."/>
            <person name="Burton R.S."/>
        </authorList>
    </citation>
    <scope>NUCLEOTIDE SEQUENCE [LARGE SCALE GENOMIC DNA]</scope>
    <source>
        <strain evidence="3 4">San Diego</strain>
    </source>
</reference>
<organism evidence="3 4">
    <name type="scientific">Tigriopus californicus</name>
    <name type="common">Marine copepod</name>
    <dbReference type="NCBI Taxonomy" id="6832"/>
    <lineage>
        <taxon>Eukaryota</taxon>
        <taxon>Metazoa</taxon>
        <taxon>Ecdysozoa</taxon>
        <taxon>Arthropoda</taxon>
        <taxon>Crustacea</taxon>
        <taxon>Multicrustacea</taxon>
        <taxon>Hexanauplia</taxon>
        <taxon>Copepoda</taxon>
        <taxon>Harpacticoida</taxon>
        <taxon>Harpacticidae</taxon>
        <taxon>Tigriopus</taxon>
    </lineage>
</organism>
<feature type="non-terminal residue" evidence="3">
    <location>
        <position position="360"/>
    </location>
</feature>
<evidence type="ECO:0000313" key="4">
    <source>
        <dbReference type="Proteomes" id="UP000318571"/>
    </source>
</evidence>
<sequence length="360" mass="40928">MRKLYRALNGSLLCLCLCLILGLMLVTQRSMEVLQTPSSSPIKELSRLQHVYQWKREEMKFLIQQPSAYVAPHDPILVDLILADHIRQPNQGPKSQKLLDVIKDPKIEYGGQYEQSLIVDKHFQGKRNGFFIEAGAWNGAYLSNSLFLEVERNWTGLLVEANTKAFEHLLALQRRAFSFHGCLSISNQSAKVTFDGADVFGTIKKNKSDLTRGEAALEQNRAGLDKNHRSTYVVQCFPLYSLLLALGNPEVDYFSLDVEGSEMDVLRTIPWDKVRIKTLTIEVEHSDAQMITTFMETNGYSMVQKIGKVDLFFVRNSYAYVAPHDPILVDLILADHIRQPNQGPKSQKLLDVIKDPKIEY</sequence>
<dbReference type="SUPFAM" id="SSF53335">
    <property type="entry name" value="S-adenosyl-L-methionine-dependent methyltransferases"/>
    <property type="match status" value="1"/>
</dbReference>
<keyword evidence="1" id="KW-0732">Signal</keyword>
<dbReference type="Gene3D" id="3.40.50.150">
    <property type="entry name" value="Vaccinia Virus protein VP39"/>
    <property type="match status" value="1"/>
</dbReference>
<dbReference type="PANTHER" id="PTHR34009:SF2">
    <property type="entry name" value="PROTEIN STAR"/>
    <property type="match status" value="1"/>
</dbReference>
<dbReference type="GO" id="GO:0005789">
    <property type="term" value="C:endoplasmic reticulum membrane"/>
    <property type="evidence" value="ECO:0007669"/>
    <property type="project" value="TreeGrafter"/>
</dbReference>
<dbReference type="GO" id="GO:0031902">
    <property type="term" value="C:late endosome membrane"/>
    <property type="evidence" value="ECO:0007669"/>
    <property type="project" value="TreeGrafter"/>
</dbReference>
<dbReference type="InterPro" id="IPR029063">
    <property type="entry name" value="SAM-dependent_MTases_sf"/>
</dbReference>
<evidence type="ECO:0000313" key="3">
    <source>
        <dbReference type="EMBL" id="TRY68308.1"/>
    </source>
</evidence>
<dbReference type="GO" id="GO:0006888">
    <property type="term" value="P:endoplasmic reticulum to Golgi vesicle-mediated transport"/>
    <property type="evidence" value="ECO:0007669"/>
    <property type="project" value="TreeGrafter"/>
</dbReference>
<dbReference type="EMBL" id="VCGU01000010">
    <property type="protein sequence ID" value="TRY68308.1"/>
    <property type="molecule type" value="Genomic_DNA"/>
</dbReference>
<dbReference type="Proteomes" id="UP000318571">
    <property type="component" value="Chromosome 1"/>
</dbReference>